<dbReference type="Proteomes" id="UP000032160">
    <property type="component" value="Chromosome I"/>
</dbReference>
<proteinExistence type="predicted"/>
<reference evidence="2 3" key="1">
    <citation type="journal article" date="2014" name="Front. Genet.">
        <title>Genome and metabolic network of "Candidatus Phaeomarinobacter ectocarpi" Ec32, a new candidate genus of Alphaproteobacteria frequently associated with brown algae.</title>
        <authorList>
            <person name="Dittami S.M."/>
            <person name="Barbeyron T."/>
            <person name="Boyen C."/>
            <person name="Cambefort J."/>
            <person name="Collet G."/>
            <person name="Delage L."/>
            <person name="Gobet A."/>
            <person name="Groisillier A."/>
            <person name="Leblanc C."/>
            <person name="Michel G."/>
            <person name="Scornet D."/>
            <person name="Siegel A."/>
            <person name="Tapia J.E."/>
            <person name="Tonon T."/>
        </authorList>
    </citation>
    <scope>NUCLEOTIDE SEQUENCE [LARGE SCALE GENOMIC DNA]</scope>
    <source>
        <strain evidence="2 3">Ec32</strain>
    </source>
</reference>
<organism evidence="2 3">
    <name type="scientific">Candidatus Phaeomarinibacter ectocarpi</name>
    <dbReference type="NCBI Taxonomy" id="1458461"/>
    <lineage>
        <taxon>Bacteria</taxon>
        <taxon>Pseudomonadati</taxon>
        <taxon>Pseudomonadota</taxon>
        <taxon>Alphaproteobacteria</taxon>
        <taxon>Hyphomicrobiales</taxon>
        <taxon>Parvibaculaceae</taxon>
        <taxon>Candidatus Phaeomarinibacter</taxon>
    </lineage>
</organism>
<sequence length="309" mass="34883">MSRILDITQENADRFSTGTVQAKHRFLESGLFEDDALAELIEGYPEEHMSIHTTTLNPDGVETWRHGSMKGRTGADVIEAIKHGKLWINLQHMEDVAPRYHALVARALDDVTEKNPSLKHMRHNTGILISSPSARVLYHCDISPVVLCHIRGAKRLWLYPNTDEFISNNSREQVVLRETEEEVPYSEDMDAHAQVFDLKPGDLLSWEMQAPHRVDNIEGLNVSMTTAYYTPEAMKQYGVIYGNGVLRRLFGMNPKSVDTKGLAAMIKCGLAFAVKKTGVLEANEREFVTTFEVDPTQELGYVEFEGHRA</sequence>
<gene>
    <name evidence="2" type="ORF">BN1012_Phect3112</name>
</gene>
<protein>
    <recommendedName>
        <fullName evidence="1">Cupin-like domain-containing protein</fullName>
    </recommendedName>
</protein>
<dbReference type="KEGG" id="pect:BN1012_Phect3112"/>
<evidence type="ECO:0000313" key="2">
    <source>
        <dbReference type="EMBL" id="CDO61324.1"/>
    </source>
</evidence>
<feature type="domain" description="Cupin-like" evidence="1">
    <location>
        <begin position="106"/>
        <end position="228"/>
    </location>
</feature>
<dbReference type="Pfam" id="PF13621">
    <property type="entry name" value="Cupin_8"/>
    <property type="match status" value="1"/>
</dbReference>
<dbReference type="InterPro" id="IPR041667">
    <property type="entry name" value="Cupin_8"/>
</dbReference>
<dbReference type="AlphaFoldDB" id="X5MHP7"/>
<dbReference type="STRING" id="1458461.BN1012_Phect3112"/>
<dbReference type="RefSeq" id="WP_043949149.1">
    <property type="nucleotide sequence ID" value="NZ_HG966617.1"/>
</dbReference>
<dbReference type="HOGENOM" id="CLU_075283_0_0_5"/>
<keyword evidence="3" id="KW-1185">Reference proteome</keyword>
<dbReference type="OrthoDB" id="7977346at2"/>
<dbReference type="SUPFAM" id="SSF51197">
    <property type="entry name" value="Clavaminate synthase-like"/>
    <property type="match status" value="1"/>
</dbReference>
<dbReference type="EMBL" id="HG966617">
    <property type="protein sequence ID" value="CDO61324.1"/>
    <property type="molecule type" value="Genomic_DNA"/>
</dbReference>
<dbReference type="Gene3D" id="2.60.120.650">
    <property type="entry name" value="Cupin"/>
    <property type="match status" value="1"/>
</dbReference>
<evidence type="ECO:0000259" key="1">
    <source>
        <dbReference type="Pfam" id="PF13621"/>
    </source>
</evidence>
<evidence type="ECO:0000313" key="3">
    <source>
        <dbReference type="Proteomes" id="UP000032160"/>
    </source>
</evidence>
<accession>X5MHP7</accession>
<name>X5MHP7_9HYPH</name>